<keyword evidence="2" id="KW-1185">Reference proteome</keyword>
<comment type="caution">
    <text evidence="1">The sequence shown here is derived from an EMBL/GenBank/DDBJ whole genome shotgun (WGS) entry which is preliminary data.</text>
</comment>
<dbReference type="Proteomes" id="UP000038011">
    <property type="component" value="Unassembled WGS sequence"/>
</dbReference>
<dbReference type="OrthoDB" id="7875778at2"/>
<dbReference type="EMBL" id="JXMU01000036">
    <property type="protein sequence ID" value="KPA99977.1"/>
    <property type="molecule type" value="Genomic_DNA"/>
</dbReference>
<dbReference type="PATRIC" id="fig|1514904.3.peg.2684"/>
<proteinExistence type="predicted"/>
<sequence>MKFHVRVFKPNPGGAYDPAPLHDFDLIDSTFIPMVGDLLQASESEPIYEVKSRHFDYANRLCALSVKEKKAKKAQSRTFAVKGMY</sequence>
<reference evidence="1 2" key="1">
    <citation type="submission" date="2015-01" db="EMBL/GenBank/DDBJ databases">
        <title>Ahrensia donghaiensis sp. nov., a novel dimethylsulphoniopropionate-cleavage bacterium isolated from seawater and emended descriptions of the genus Ahrensia and Ahrensia kielensis.</title>
        <authorList>
            <person name="Liu J."/>
        </authorList>
    </citation>
    <scope>NUCLEOTIDE SEQUENCE [LARGE SCALE GENOMIC DNA]</scope>
    <source>
        <strain evidence="1 2">LZD062</strain>
    </source>
</reference>
<protein>
    <submittedName>
        <fullName evidence="1">Uncharacterized protein</fullName>
    </submittedName>
</protein>
<dbReference type="AlphaFoldDB" id="A0A0N1J6A7"/>
<name>A0A0N1J6A7_9HYPH</name>
<gene>
    <name evidence="1" type="ORF">SU32_16380</name>
</gene>
<dbReference type="RefSeq" id="WP_054000462.1">
    <property type="nucleotide sequence ID" value="NZ_JXMU01000036.1"/>
</dbReference>
<evidence type="ECO:0000313" key="1">
    <source>
        <dbReference type="EMBL" id="KPA99977.1"/>
    </source>
</evidence>
<accession>A0A0N1J6A7</accession>
<organism evidence="1 2">
    <name type="scientific">Ahrensia marina</name>
    <dbReference type="NCBI Taxonomy" id="1514904"/>
    <lineage>
        <taxon>Bacteria</taxon>
        <taxon>Pseudomonadati</taxon>
        <taxon>Pseudomonadota</taxon>
        <taxon>Alphaproteobacteria</taxon>
        <taxon>Hyphomicrobiales</taxon>
        <taxon>Ahrensiaceae</taxon>
        <taxon>Ahrensia</taxon>
    </lineage>
</organism>
<evidence type="ECO:0000313" key="2">
    <source>
        <dbReference type="Proteomes" id="UP000038011"/>
    </source>
</evidence>
<dbReference type="STRING" id="1514904.SU32_16380"/>